<dbReference type="STRING" id="1459636.NTE_00748"/>
<dbReference type="Proteomes" id="UP000028194">
    <property type="component" value="Chromosome"/>
</dbReference>
<dbReference type="HOGENOM" id="CLU_1160051_0_0_2"/>
<accession>A0A075MMY7</accession>
<protein>
    <submittedName>
        <fullName evidence="1">Uncharacterized protein</fullName>
    </submittedName>
</protein>
<evidence type="ECO:0000313" key="2">
    <source>
        <dbReference type="Proteomes" id="UP000028194"/>
    </source>
</evidence>
<sequence>MRVFSSRLHFCFAVEQLIRESVIACIPSAWDENHITYKIIETLKGKLNPDFVINSRNNTNVLWHPYKAKGKVETDFGDIAILVNIIYDDGKTLTGIGFLEAKRRNVHSKKFIQIKRRQLGRILKNAHYSRLLLYDYKDITQFADTSIFDRIPGSLHHSPFVPVTRSAVVPVSIALPKRITNISLYDFSLPFSYQLCFRYPNGLDLELSETSIGVVKGAIKKEYDSMEIPIAPKYIVAFSVSNGNRYPSLEYLPINRDLYVSA</sequence>
<dbReference type="EMBL" id="CP007174">
    <property type="protein sequence ID" value="AIF82826.1"/>
    <property type="molecule type" value="Genomic_DNA"/>
</dbReference>
<proteinExistence type="predicted"/>
<evidence type="ECO:0000313" key="1">
    <source>
        <dbReference type="EMBL" id="AIF82826.1"/>
    </source>
</evidence>
<dbReference type="AlphaFoldDB" id="A0A075MMY7"/>
<dbReference type="KEGG" id="nev:NTE_00748"/>
<reference evidence="1 2" key="1">
    <citation type="journal article" date="2014" name="PLoS ONE">
        <title>Genome Sequence of Candidatus Nitrososphaera evergladensis from Group I.1b Enriched from Everglades Soil Reveals Novel Genomic Features of the Ammonia-Oxidizing Archaea.</title>
        <authorList>
            <person name="Zhalnina K.V."/>
            <person name="Dias R."/>
            <person name="Leonard M.T."/>
            <person name="Dorr de Quadros P."/>
            <person name="Camargo F.A."/>
            <person name="Drew J.C."/>
            <person name="Farmerie W.G."/>
            <person name="Daroub S.H."/>
            <person name="Triplett E.W."/>
        </authorList>
    </citation>
    <scope>NUCLEOTIDE SEQUENCE [LARGE SCALE GENOMIC DNA]</scope>
    <source>
        <strain evidence="1 2">SR1</strain>
    </source>
</reference>
<name>A0A075MMY7_9ARCH</name>
<keyword evidence="2" id="KW-1185">Reference proteome</keyword>
<gene>
    <name evidence="1" type="ORF">NTE_00748</name>
</gene>
<organism evidence="1 2">
    <name type="scientific">Candidatus Nitrososphaera evergladensis SR1</name>
    <dbReference type="NCBI Taxonomy" id="1459636"/>
    <lineage>
        <taxon>Archaea</taxon>
        <taxon>Nitrososphaerota</taxon>
        <taxon>Nitrososphaeria</taxon>
        <taxon>Nitrososphaerales</taxon>
        <taxon>Nitrososphaeraceae</taxon>
        <taxon>Nitrososphaera</taxon>
    </lineage>
</organism>